<comment type="caution">
    <text evidence="1">The sequence shown here is derived from an EMBL/GenBank/DDBJ whole genome shotgun (WGS) entry which is preliminary data.</text>
</comment>
<organism evidence="1 2">
    <name type="scientific">Portunus trituberculatus</name>
    <name type="common">Swimming crab</name>
    <name type="synonym">Neptunus trituberculatus</name>
    <dbReference type="NCBI Taxonomy" id="210409"/>
    <lineage>
        <taxon>Eukaryota</taxon>
        <taxon>Metazoa</taxon>
        <taxon>Ecdysozoa</taxon>
        <taxon>Arthropoda</taxon>
        <taxon>Crustacea</taxon>
        <taxon>Multicrustacea</taxon>
        <taxon>Malacostraca</taxon>
        <taxon>Eumalacostraca</taxon>
        <taxon>Eucarida</taxon>
        <taxon>Decapoda</taxon>
        <taxon>Pleocyemata</taxon>
        <taxon>Brachyura</taxon>
        <taxon>Eubrachyura</taxon>
        <taxon>Portunoidea</taxon>
        <taxon>Portunidae</taxon>
        <taxon>Portuninae</taxon>
        <taxon>Portunus</taxon>
    </lineage>
</organism>
<keyword evidence="2" id="KW-1185">Reference proteome</keyword>
<evidence type="ECO:0000313" key="1">
    <source>
        <dbReference type="EMBL" id="MPC72677.1"/>
    </source>
</evidence>
<dbReference type="EMBL" id="VSRR010035183">
    <property type="protein sequence ID" value="MPC72677.1"/>
    <property type="molecule type" value="Genomic_DNA"/>
</dbReference>
<accession>A0A5B7HTV4</accession>
<proteinExistence type="predicted"/>
<reference evidence="1 2" key="1">
    <citation type="submission" date="2019-05" db="EMBL/GenBank/DDBJ databases">
        <title>Another draft genome of Portunus trituberculatus and its Hox gene families provides insights of decapod evolution.</title>
        <authorList>
            <person name="Jeong J.-H."/>
            <person name="Song I."/>
            <person name="Kim S."/>
            <person name="Choi T."/>
            <person name="Kim D."/>
            <person name="Ryu S."/>
            <person name="Kim W."/>
        </authorList>
    </citation>
    <scope>NUCLEOTIDE SEQUENCE [LARGE SCALE GENOMIC DNA]</scope>
    <source>
        <tissue evidence="1">Muscle</tissue>
    </source>
</reference>
<protein>
    <submittedName>
        <fullName evidence="1">Uncharacterized protein</fullName>
    </submittedName>
</protein>
<dbReference type="Proteomes" id="UP000324222">
    <property type="component" value="Unassembled WGS sequence"/>
</dbReference>
<name>A0A5B7HTV4_PORTR</name>
<sequence length="109" mass="11962">MTPRAVPAARRRLAFPALIPELTAVAAQVWLRSVQAHVEAAQAVEVHRSGHGPFNEAQELRAGLTCKNVPLEPKESLWCGEKVNTDGGRHAMNDDHLLVLRRQGPLGSW</sequence>
<evidence type="ECO:0000313" key="2">
    <source>
        <dbReference type="Proteomes" id="UP000324222"/>
    </source>
</evidence>
<dbReference type="AlphaFoldDB" id="A0A5B7HTV4"/>
<gene>
    <name evidence="1" type="ORF">E2C01_066989</name>
</gene>